<feature type="region of interest" description="Disordered" evidence="5">
    <location>
        <begin position="345"/>
        <end position="386"/>
    </location>
</feature>
<dbReference type="GO" id="GO:0032469">
    <property type="term" value="P:endoplasmic reticulum calcium ion homeostasis"/>
    <property type="evidence" value="ECO:0007669"/>
    <property type="project" value="InterPro"/>
</dbReference>
<evidence type="ECO:0000313" key="7">
    <source>
        <dbReference type="EMBL" id="ORY43070.1"/>
    </source>
</evidence>
<dbReference type="InterPro" id="IPR012879">
    <property type="entry name" value="CCDC47"/>
</dbReference>
<accession>A0A1Y2C7R5</accession>
<feature type="compositionally biased region" description="Basic and acidic residues" evidence="5">
    <location>
        <begin position="345"/>
        <end position="375"/>
    </location>
</feature>
<feature type="compositionally biased region" description="Basic residues" evidence="5">
    <location>
        <begin position="376"/>
        <end position="386"/>
    </location>
</feature>
<proteinExistence type="predicted"/>
<dbReference type="OrthoDB" id="10039147at2759"/>
<dbReference type="STRING" id="329046.A0A1Y2C7R5"/>
<protein>
    <submittedName>
        <fullName evidence="7">DUF1682-domain-containing protein</fullName>
    </submittedName>
</protein>
<evidence type="ECO:0000256" key="2">
    <source>
        <dbReference type="ARBA" id="ARBA00022692"/>
    </source>
</evidence>
<sequence length="386" mass="43649">MDDDLDAFTLNVPAPTTRVQRGLAGIAWNLIKLEDFYAEAVAVIGLLLVLAAHFYTRTINQAIATSWLKASVAVWQANFAQFGDEKNYSLIRDGPYDFIFYASGREYVKKVYGFIKLVARYDPIGYIFSNPYTAIVLPSNAIKHDTVLMDFHVTDDLPNLFFAIISRDQYANLKRKRYDVADFGALAKPPSNCPIPFPKDQFVVLTDAPELANAILADRDVAEALWASCGLNPDGSGNAFSTPLIESIIITDQAKLAELPASIDELRSYPKMMHATFKIDEKAPTELTQKMVQLLMDVVDHYGRTPISTEGLNKLKKVRSAAEERILKKQEEARKRELKDIKYQAQKKKEEEVVSKMTPEEQRKYNEKKQKQELKQRKKSGKIVMG</sequence>
<evidence type="ECO:0000256" key="3">
    <source>
        <dbReference type="ARBA" id="ARBA00022989"/>
    </source>
</evidence>
<dbReference type="EMBL" id="MCGO01000026">
    <property type="protein sequence ID" value="ORY43070.1"/>
    <property type="molecule type" value="Genomic_DNA"/>
</dbReference>
<dbReference type="Proteomes" id="UP000193642">
    <property type="component" value="Unassembled WGS sequence"/>
</dbReference>
<feature type="transmembrane region" description="Helical" evidence="6">
    <location>
        <begin position="36"/>
        <end position="55"/>
    </location>
</feature>
<dbReference type="PANTHER" id="PTHR12883">
    <property type="entry name" value="ADIPOCYTE-SPECIFIC PROTEIN 4-RELATED"/>
    <property type="match status" value="1"/>
</dbReference>
<dbReference type="GO" id="GO:0005783">
    <property type="term" value="C:endoplasmic reticulum"/>
    <property type="evidence" value="ECO:0007669"/>
    <property type="project" value="InterPro"/>
</dbReference>
<gene>
    <name evidence="7" type="ORF">BCR33DRAFT_717800</name>
</gene>
<keyword evidence="2 6" id="KW-0812">Transmembrane</keyword>
<dbReference type="GO" id="GO:0005509">
    <property type="term" value="F:calcium ion binding"/>
    <property type="evidence" value="ECO:0007669"/>
    <property type="project" value="InterPro"/>
</dbReference>
<comment type="subcellular location">
    <subcellularLocation>
        <location evidence="1">Membrane</location>
        <topology evidence="1">Single-pass membrane protein</topology>
    </subcellularLocation>
</comment>
<reference evidence="7 8" key="1">
    <citation type="submission" date="2016-07" db="EMBL/GenBank/DDBJ databases">
        <title>Pervasive Adenine N6-methylation of Active Genes in Fungi.</title>
        <authorList>
            <consortium name="DOE Joint Genome Institute"/>
            <person name="Mondo S.J."/>
            <person name="Dannebaum R.O."/>
            <person name="Kuo R.C."/>
            <person name="Labutti K."/>
            <person name="Haridas S."/>
            <person name="Kuo A."/>
            <person name="Salamov A."/>
            <person name="Ahrendt S.R."/>
            <person name="Lipzen A."/>
            <person name="Sullivan W."/>
            <person name="Andreopoulos W.B."/>
            <person name="Clum A."/>
            <person name="Lindquist E."/>
            <person name="Daum C."/>
            <person name="Ramamoorthy G.K."/>
            <person name="Gryganskyi A."/>
            <person name="Culley D."/>
            <person name="Magnuson J.K."/>
            <person name="James T.Y."/>
            <person name="O'Malley M.A."/>
            <person name="Stajich J.E."/>
            <person name="Spatafora J.W."/>
            <person name="Visel A."/>
            <person name="Grigoriev I.V."/>
        </authorList>
    </citation>
    <scope>NUCLEOTIDE SEQUENCE [LARGE SCALE GENOMIC DNA]</scope>
    <source>
        <strain evidence="7 8">JEL800</strain>
    </source>
</reference>
<dbReference type="Pfam" id="PF07946">
    <property type="entry name" value="CCDC47"/>
    <property type="match status" value="1"/>
</dbReference>
<dbReference type="PANTHER" id="PTHR12883:SF0">
    <property type="entry name" value="PAT COMPLEX SUBUNIT CCDC47"/>
    <property type="match status" value="1"/>
</dbReference>
<dbReference type="CDD" id="cd22249">
    <property type="entry name" value="UDM1_RNF168_RNF169-like"/>
    <property type="match status" value="1"/>
</dbReference>
<evidence type="ECO:0000256" key="4">
    <source>
        <dbReference type="ARBA" id="ARBA00023136"/>
    </source>
</evidence>
<keyword evidence="4 6" id="KW-0472">Membrane</keyword>
<organism evidence="7 8">
    <name type="scientific">Rhizoclosmatium globosum</name>
    <dbReference type="NCBI Taxonomy" id="329046"/>
    <lineage>
        <taxon>Eukaryota</taxon>
        <taxon>Fungi</taxon>
        <taxon>Fungi incertae sedis</taxon>
        <taxon>Chytridiomycota</taxon>
        <taxon>Chytridiomycota incertae sedis</taxon>
        <taxon>Chytridiomycetes</taxon>
        <taxon>Chytridiales</taxon>
        <taxon>Chytriomycetaceae</taxon>
        <taxon>Rhizoclosmatium</taxon>
    </lineage>
</organism>
<evidence type="ECO:0000256" key="5">
    <source>
        <dbReference type="SAM" id="MobiDB-lite"/>
    </source>
</evidence>
<comment type="caution">
    <text evidence="7">The sequence shown here is derived from an EMBL/GenBank/DDBJ whole genome shotgun (WGS) entry which is preliminary data.</text>
</comment>
<dbReference type="GO" id="GO:0016020">
    <property type="term" value="C:membrane"/>
    <property type="evidence" value="ECO:0007669"/>
    <property type="project" value="UniProtKB-SubCell"/>
</dbReference>
<keyword evidence="8" id="KW-1185">Reference proteome</keyword>
<name>A0A1Y2C7R5_9FUNG</name>
<evidence type="ECO:0000313" key="8">
    <source>
        <dbReference type="Proteomes" id="UP000193642"/>
    </source>
</evidence>
<evidence type="ECO:0000256" key="6">
    <source>
        <dbReference type="SAM" id="Phobius"/>
    </source>
</evidence>
<dbReference type="AlphaFoldDB" id="A0A1Y2C7R5"/>
<evidence type="ECO:0000256" key="1">
    <source>
        <dbReference type="ARBA" id="ARBA00004167"/>
    </source>
</evidence>
<keyword evidence="3 6" id="KW-1133">Transmembrane helix</keyword>